<dbReference type="InterPro" id="IPR007378">
    <property type="entry name" value="Tic22-like"/>
</dbReference>
<dbReference type="Proteomes" id="UP000006727">
    <property type="component" value="Chromosome 17"/>
</dbReference>
<protein>
    <submittedName>
        <fullName evidence="5 6">Uncharacterized protein</fullName>
    </submittedName>
</protein>
<keyword evidence="7" id="KW-1185">Reference proteome</keyword>
<dbReference type="EMBL" id="ABEU02000017">
    <property type="protein sequence ID" value="PNR36643.1"/>
    <property type="molecule type" value="Genomic_DNA"/>
</dbReference>
<keyword evidence="2" id="KW-0150">Chloroplast</keyword>
<feature type="compositionally biased region" description="Low complexity" evidence="4">
    <location>
        <begin position="422"/>
        <end position="432"/>
    </location>
</feature>
<dbReference type="PANTHER" id="PTHR35138">
    <property type="entry name" value="OS01G0225300 PROTEIN"/>
    <property type="match status" value="1"/>
</dbReference>
<dbReference type="Gramene" id="Pp3c17_22580V3.2">
    <property type="protein sequence ID" value="PAC:32907917.CDS.1"/>
    <property type="gene ID" value="Pp3c17_22580"/>
</dbReference>
<organism evidence="5">
    <name type="scientific">Physcomitrium patens</name>
    <name type="common">Spreading-leaved earth moss</name>
    <name type="synonym">Physcomitrella patens</name>
    <dbReference type="NCBI Taxonomy" id="3218"/>
    <lineage>
        <taxon>Eukaryota</taxon>
        <taxon>Viridiplantae</taxon>
        <taxon>Streptophyta</taxon>
        <taxon>Embryophyta</taxon>
        <taxon>Bryophyta</taxon>
        <taxon>Bryophytina</taxon>
        <taxon>Bryopsida</taxon>
        <taxon>Funariidae</taxon>
        <taxon>Funariales</taxon>
        <taxon>Funariaceae</taxon>
        <taxon>Physcomitrium</taxon>
    </lineage>
</organism>
<dbReference type="FunCoup" id="A9SDM7">
    <property type="interactions" value="2212"/>
</dbReference>
<evidence type="ECO:0000256" key="2">
    <source>
        <dbReference type="ARBA" id="ARBA00022528"/>
    </source>
</evidence>
<evidence type="ECO:0000256" key="3">
    <source>
        <dbReference type="ARBA" id="ARBA00022640"/>
    </source>
</evidence>
<sequence length="608" mass="67056">MGRNRDTCNVPGCSKDEKPCLVTGPKIVSFKLPNPALFSSWVQTVTSNLAWTVQSFQTLKTDGLNCLSLLVEHKPMVSPLPVPYLALNNLIFPVPSSTSSVQVCQKAVSSIPQDHFSKGNAVNEKGEVSSTGPAFIGQVYTMCDASRQGLIAVRPSDVLKKIKVPPYMKLMEKAYERAMNVLFTDDMKGPVFRFYFNKDDAAEYVRRLNITGSAVGPCSLDAAYKYYKSKEGMFKFIADQRQVKVAKELVRRERGDKAANKLKGVPVFTARNLTIALSTPQGVRWFRPYFFNKKQLDSLIGHSVDHYYEMLISARRAQRYSQIAENNGDAFAGGESMDDELDGLMDPPEVQELMEELGQGGGGMEFVGLKVLEAQFMDLADRVLLGHQWSRRMIHLQPRFPVIVDSFERLISASELDHSSESEGSVTSSRNSFAKKEGTQEKSQRGQGDEGMSISGRDERSASNDSSESVSKEYSQSSPNSLFNLFKKKWGANANLVFKRKDSGNAEILEEDSDSEYLQETAQKDPPGKIPFQPKLTMMGISMNVNKVEGGLQQAMAAAAKDVEDRLRKGEGSGPDHGPLFIANLGSGIPQWGRPVSASSGVLDDDAE</sequence>
<dbReference type="GO" id="GO:0009507">
    <property type="term" value="C:chloroplast"/>
    <property type="evidence" value="ECO:0007669"/>
    <property type="project" value="UniProtKB-SubCell"/>
</dbReference>
<evidence type="ECO:0000256" key="4">
    <source>
        <dbReference type="SAM" id="MobiDB-lite"/>
    </source>
</evidence>
<dbReference type="Gramene" id="Pp3c17_22580V3.1">
    <property type="protein sequence ID" value="PAC:32907916.CDS.1"/>
    <property type="gene ID" value="Pp3c17_22580"/>
</dbReference>
<comment type="subcellular location">
    <subcellularLocation>
        <location evidence="1">Plastid</location>
        <location evidence="1">Chloroplast</location>
    </subcellularLocation>
</comment>
<feature type="compositionally biased region" description="Basic and acidic residues" evidence="4">
    <location>
        <begin position="434"/>
        <end position="448"/>
    </location>
</feature>
<dbReference type="RefSeq" id="XP_024400971.1">
    <property type="nucleotide sequence ID" value="XM_024545203.2"/>
</dbReference>
<keyword evidence="3" id="KW-0934">Plastid</keyword>
<proteinExistence type="predicted"/>
<accession>A9SDM7</accession>
<evidence type="ECO:0000256" key="1">
    <source>
        <dbReference type="ARBA" id="ARBA00004229"/>
    </source>
</evidence>
<feature type="region of interest" description="Disordered" evidence="4">
    <location>
        <begin position="415"/>
        <end position="478"/>
    </location>
</feature>
<evidence type="ECO:0000313" key="5">
    <source>
        <dbReference type="EMBL" id="PNR36643.1"/>
    </source>
</evidence>
<dbReference type="AlphaFoldDB" id="A9SDM7"/>
<dbReference type="OMA" id="SRTPMWF"/>
<dbReference type="Gramene" id="Pp3c17_22580V3.4">
    <property type="protein sequence ID" value="PAC:32907919.CDS.1"/>
    <property type="gene ID" value="Pp3c17_22580"/>
</dbReference>
<evidence type="ECO:0000313" key="6">
    <source>
        <dbReference type="EnsemblPlants" id="PAC:32907916.CDS.1"/>
    </source>
</evidence>
<dbReference type="GO" id="GO:0015031">
    <property type="term" value="P:protein transport"/>
    <property type="evidence" value="ECO:0007669"/>
    <property type="project" value="InterPro"/>
</dbReference>
<dbReference type="GeneID" id="112294582"/>
<feature type="region of interest" description="Disordered" evidence="4">
    <location>
        <begin position="512"/>
        <end position="531"/>
    </location>
</feature>
<dbReference type="HOGENOM" id="CLU_449326_0_0_1"/>
<dbReference type="EnsemblPlants" id="Pp3c17_22580V3.3">
    <property type="protein sequence ID" value="PAC:32907918.CDS.1"/>
    <property type="gene ID" value="Pp3c17_22580"/>
</dbReference>
<dbReference type="eggNOG" id="ENOG502QSDF">
    <property type="taxonomic scope" value="Eukaryota"/>
</dbReference>
<dbReference type="STRING" id="3218.A9SDM7"/>
<dbReference type="Pfam" id="PF04278">
    <property type="entry name" value="Tic22"/>
    <property type="match status" value="1"/>
</dbReference>
<reference evidence="6" key="3">
    <citation type="submission" date="2020-12" db="UniProtKB">
        <authorList>
            <consortium name="EnsemblPlants"/>
        </authorList>
    </citation>
    <scope>IDENTIFICATION</scope>
</reference>
<dbReference type="EnsemblPlants" id="Pp3c17_22580V3.1">
    <property type="protein sequence ID" value="PAC:32907916.CDS.1"/>
    <property type="gene ID" value="Pp3c17_22580"/>
</dbReference>
<reference evidence="5 7" key="1">
    <citation type="journal article" date="2008" name="Science">
        <title>The Physcomitrella genome reveals evolutionary insights into the conquest of land by plants.</title>
        <authorList>
            <person name="Rensing S."/>
            <person name="Lang D."/>
            <person name="Zimmer A."/>
            <person name="Terry A."/>
            <person name="Salamov A."/>
            <person name="Shapiro H."/>
            <person name="Nishiyama T."/>
            <person name="Perroud P.-F."/>
            <person name="Lindquist E."/>
            <person name="Kamisugi Y."/>
            <person name="Tanahashi T."/>
            <person name="Sakakibara K."/>
            <person name="Fujita T."/>
            <person name="Oishi K."/>
            <person name="Shin-I T."/>
            <person name="Kuroki Y."/>
            <person name="Toyoda A."/>
            <person name="Suzuki Y."/>
            <person name="Hashimoto A."/>
            <person name="Yamaguchi K."/>
            <person name="Sugano A."/>
            <person name="Kohara Y."/>
            <person name="Fujiyama A."/>
            <person name="Anterola A."/>
            <person name="Aoki S."/>
            <person name="Ashton N."/>
            <person name="Barbazuk W.B."/>
            <person name="Barker E."/>
            <person name="Bennetzen J."/>
            <person name="Bezanilla M."/>
            <person name="Blankenship R."/>
            <person name="Cho S.H."/>
            <person name="Dutcher S."/>
            <person name="Estelle M."/>
            <person name="Fawcett J.A."/>
            <person name="Gundlach H."/>
            <person name="Hanada K."/>
            <person name="Heyl A."/>
            <person name="Hicks K.A."/>
            <person name="Hugh J."/>
            <person name="Lohr M."/>
            <person name="Mayer K."/>
            <person name="Melkozernov A."/>
            <person name="Murata T."/>
            <person name="Nelson D."/>
            <person name="Pils B."/>
            <person name="Prigge M."/>
            <person name="Reiss B."/>
            <person name="Renner T."/>
            <person name="Rombauts S."/>
            <person name="Rushton P."/>
            <person name="Sanderfoot A."/>
            <person name="Schween G."/>
            <person name="Shiu S.-H."/>
            <person name="Stueber K."/>
            <person name="Theodoulou F.L."/>
            <person name="Tu H."/>
            <person name="Van de Peer Y."/>
            <person name="Verrier P.J."/>
            <person name="Waters E."/>
            <person name="Wood A."/>
            <person name="Yang L."/>
            <person name="Cove D."/>
            <person name="Cuming A."/>
            <person name="Hasebe M."/>
            <person name="Lucas S."/>
            <person name="Mishler D.B."/>
            <person name="Reski R."/>
            <person name="Grigoriev I."/>
            <person name="Quatrano R.S."/>
            <person name="Boore J.L."/>
        </authorList>
    </citation>
    <scope>NUCLEOTIDE SEQUENCE [LARGE SCALE GENOMIC DNA]</scope>
    <source>
        <strain evidence="6 7">cv. Gransden 2004</strain>
    </source>
</reference>
<name>A9SDM7_PHYPA</name>
<dbReference type="Gramene" id="Pp3c17_22580V3.3">
    <property type="protein sequence ID" value="PAC:32907918.CDS.1"/>
    <property type="gene ID" value="Pp3c17_22580"/>
</dbReference>
<dbReference type="PANTHER" id="PTHR35138:SF1">
    <property type="entry name" value="MYB-LIKE DOMAIN-CONTAINING PROTEIN"/>
    <property type="match status" value="1"/>
</dbReference>
<feature type="compositionally biased region" description="Low complexity" evidence="4">
    <location>
        <begin position="463"/>
        <end position="478"/>
    </location>
</feature>
<evidence type="ECO:0000313" key="7">
    <source>
        <dbReference type="Proteomes" id="UP000006727"/>
    </source>
</evidence>
<dbReference type="RefSeq" id="XP_024400970.1">
    <property type="nucleotide sequence ID" value="XM_024545202.2"/>
</dbReference>
<dbReference type="OrthoDB" id="1926316at2759"/>
<dbReference type="EnsemblPlants" id="Pp3c17_22580V3.4">
    <property type="protein sequence ID" value="PAC:32907919.CDS.1"/>
    <property type="gene ID" value="Pp3c17_22580"/>
</dbReference>
<dbReference type="PaxDb" id="3218-PP1S68_153V6.1"/>
<dbReference type="RefSeq" id="XP_024400972.1">
    <property type="nucleotide sequence ID" value="XM_024545204.2"/>
</dbReference>
<reference evidence="5 7" key="2">
    <citation type="journal article" date="2018" name="Plant J.">
        <title>The Physcomitrella patens chromosome-scale assembly reveals moss genome structure and evolution.</title>
        <authorList>
            <person name="Lang D."/>
            <person name="Ullrich K.K."/>
            <person name="Murat F."/>
            <person name="Fuchs J."/>
            <person name="Jenkins J."/>
            <person name="Haas F.B."/>
            <person name="Piednoel M."/>
            <person name="Gundlach H."/>
            <person name="Van Bel M."/>
            <person name="Meyberg R."/>
            <person name="Vives C."/>
            <person name="Morata J."/>
            <person name="Symeonidi A."/>
            <person name="Hiss M."/>
            <person name="Muchero W."/>
            <person name="Kamisugi Y."/>
            <person name="Saleh O."/>
            <person name="Blanc G."/>
            <person name="Decker E.L."/>
            <person name="van Gessel N."/>
            <person name="Grimwood J."/>
            <person name="Hayes R.D."/>
            <person name="Graham S.W."/>
            <person name="Gunter L.E."/>
            <person name="McDaniel S.F."/>
            <person name="Hoernstein S.N.W."/>
            <person name="Larsson A."/>
            <person name="Li F.W."/>
            <person name="Perroud P.F."/>
            <person name="Phillips J."/>
            <person name="Ranjan P."/>
            <person name="Rokshar D.S."/>
            <person name="Rothfels C.J."/>
            <person name="Schneider L."/>
            <person name="Shu S."/>
            <person name="Stevenson D.W."/>
            <person name="Thummler F."/>
            <person name="Tillich M."/>
            <person name="Villarreal Aguilar J.C."/>
            <person name="Widiez T."/>
            <person name="Wong G.K."/>
            <person name="Wymore A."/>
            <person name="Zhang Y."/>
            <person name="Zimmer A.D."/>
            <person name="Quatrano R.S."/>
            <person name="Mayer K.F.X."/>
            <person name="Goodstein D."/>
            <person name="Casacuberta J.M."/>
            <person name="Vandepoele K."/>
            <person name="Reski R."/>
            <person name="Cuming A.C."/>
            <person name="Tuskan G.A."/>
            <person name="Maumus F."/>
            <person name="Salse J."/>
            <person name="Schmutz J."/>
            <person name="Rensing S.A."/>
        </authorList>
    </citation>
    <scope>NUCLEOTIDE SEQUENCE [LARGE SCALE GENOMIC DNA]</scope>
    <source>
        <strain evidence="6 7">cv. Gransden 2004</strain>
    </source>
</reference>
<gene>
    <name evidence="6" type="primary">LOC112294582</name>
    <name evidence="5" type="ORF">PHYPA_022494</name>
</gene>
<dbReference type="EnsemblPlants" id="Pp3c17_22580V3.2">
    <property type="protein sequence ID" value="PAC:32907917.CDS.1"/>
    <property type="gene ID" value="Pp3c17_22580"/>
</dbReference>
<dbReference type="KEGG" id="ppp:112294582"/>